<reference evidence="2 3" key="1">
    <citation type="submission" date="2015-05" db="EMBL/GenBank/DDBJ databases">
        <title>Draft genome sequence of the bacterium Gordonia jacobaea a new member of the Gordonia genus.</title>
        <authorList>
            <person name="Jimenez-Galisteo G."/>
            <person name="Dominguez A."/>
            <person name="Munoz E."/>
            <person name="Vinas M."/>
        </authorList>
    </citation>
    <scope>NUCLEOTIDE SEQUENCE [LARGE SCALE GENOMIC DNA]</scope>
    <source>
        <strain evidence="3">mv1</strain>
    </source>
</reference>
<dbReference type="InterPro" id="IPR036291">
    <property type="entry name" value="NAD(P)-bd_dom_sf"/>
</dbReference>
<gene>
    <name evidence="2" type="ORF">ABW18_03825</name>
</gene>
<dbReference type="PANTHER" id="PTHR47129">
    <property type="entry name" value="QUINONE OXIDOREDUCTASE 2"/>
    <property type="match status" value="1"/>
</dbReference>
<name>A0ABR5IFI1_9ACTN</name>
<dbReference type="InterPro" id="IPR008030">
    <property type="entry name" value="NmrA-like"/>
</dbReference>
<dbReference type="RefSeq" id="WP_049697681.1">
    <property type="nucleotide sequence ID" value="NZ_JAQDQF010000002.1"/>
</dbReference>
<dbReference type="PANTHER" id="PTHR47129:SF1">
    <property type="entry name" value="NMRA-LIKE DOMAIN-CONTAINING PROTEIN"/>
    <property type="match status" value="1"/>
</dbReference>
<evidence type="ECO:0000313" key="2">
    <source>
        <dbReference type="EMBL" id="KNA92459.1"/>
    </source>
</evidence>
<comment type="caution">
    <text evidence="2">The sequence shown here is derived from an EMBL/GenBank/DDBJ whole genome shotgun (WGS) entry which is preliminary data.</text>
</comment>
<dbReference type="Gene3D" id="3.40.50.720">
    <property type="entry name" value="NAD(P)-binding Rossmann-like Domain"/>
    <property type="match status" value="1"/>
</dbReference>
<sequence length="289" mass="29517">MTTYAITGATGQLGGLAAGSLRAAGVDVADIVAIVRDEKKASTLSNVGVNVRVADYESPETLRAALAGVDRLLLVSGSEVGRRIPQHRNVIDAAKEAGITLIAYTSILRADTSTLALAEEHQATEQLLTESGIPTVLLRNGWYWENYLAGASAAIDSGNLYGSAGDGKVAGASRSDYADAAASALINAKGGEIYELAGSEHLTLSDIAATLAKVSGRHVHYQDLPEADFAAALTSNGVPEAFAKVLADSDAGIARGELDSDSTDLETLAGHPSTPLADVISGALSATGA</sequence>
<dbReference type="Pfam" id="PF05368">
    <property type="entry name" value="NmrA"/>
    <property type="match status" value="1"/>
</dbReference>
<protein>
    <submittedName>
        <fullName evidence="2">Quinone oxidoreductase</fullName>
    </submittedName>
</protein>
<organism evidence="2 3">
    <name type="scientific">Gordonia jacobaea</name>
    <dbReference type="NCBI Taxonomy" id="122202"/>
    <lineage>
        <taxon>Bacteria</taxon>
        <taxon>Bacillati</taxon>
        <taxon>Actinomycetota</taxon>
        <taxon>Actinomycetes</taxon>
        <taxon>Mycobacteriales</taxon>
        <taxon>Gordoniaceae</taxon>
        <taxon>Gordonia</taxon>
    </lineage>
</organism>
<feature type="domain" description="NmrA-like" evidence="1">
    <location>
        <begin position="5"/>
        <end position="247"/>
    </location>
</feature>
<dbReference type="CDD" id="cd05269">
    <property type="entry name" value="TMR_SDR_a"/>
    <property type="match status" value="1"/>
</dbReference>
<evidence type="ECO:0000313" key="3">
    <source>
        <dbReference type="Proteomes" id="UP000037247"/>
    </source>
</evidence>
<dbReference type="Gene3D" id="3.90.25.10">
    <property type="entry name" value="UDP-galactose 4-epimerase, domain 1"/>
    <property type="match status" value="1"/>
</dbReference>
<evidence type="ECO:0000259" key="1">
    <source>
        <dbReference type="Pfam" id="PF05368"/>
    </source>
</evidence>
<dbReference type="EMBL" id="LDTZ01000014">
    <property type="protein sequence ID" value="KNA92459.1"/>
    <property type="molecule type" value="Genomic_DNA"/>
</dbReference>
<dbReference type="SUPFAM" id="SSF51735">
    <property type="entry name" value="NAD(P)-binding Rossmann-fold domains"/>
    <property type="match status" value="1"/>
</dbReference>
<dbReference type="Proteomes" id="UP000037247">
    <property type="component" value="Unassembled WGS sequence"/>
</dbReference>
<accession>A0ABR5IFI1</accession>
<dbReference type="InterPro" id="IPR052718">
    <property type="entry name" value="NmrA-type_oxidoreductase"/>
</dbReference>
<proteinExistence type="predicted"/>
<keyword evidence="3" id="KW-1185">Reference proteome</keyword>